<keyword evidence="2 5" id="KW-0808">Transferase</keyword>
<dbReference type="AlphaFoldDB" id="A0A840YBI3"/>
<dbReference type="GO" id="GO:0036374">
    <property type="term" value="F:glutathione hydrolase activity"/>
    <property type="evidence" value="ECO:0007669"/>
    <property type="project" value="UniProtKB-EC"/>
</dbReference>
<gene>
    <name evidence="5" type="ORF">FHS88_003396</name>
</gene>
<dbReference type="InterPro" id="IPR043138">
    <property type="entry name" value="GGT_lsub"/>
</dbReference>
<name>A0A840YBI3_9PROT</name>
<dbReference type="PANTHER" id="PTHR43199">
    <property type="entry name" value="GLUTATHIONE HYDROLASE"/>
    <property type="match status" value="1"/>
</dbReference>
<evidence type="ECO:0000313" key="5">
    <source>
        <dbReference type="EMBL" id="MBB5691244.1"/>
    </source>
</evidence>
<keyword evidence="5" id="KW-0012">Acyltransferase</keyword>
<organism evidence="5 6">
    <name type="scientific">Neoroseomonas alkaliterrae</name>
    <dbReference type="NCBI Taxonomy" id="1452450"/>
    <lineage>
        <taxon>Bacteria</taxon>
        <taxon>Pseudomonadati</taxon>
        <taxon>Pseudomonadota</taxon>
        <taxon>Alphaproteobacteria</taxon>
        <taxon>Acetobacterales</taxon>
        <taxon>Acetobacteraceae</taxon>
        <taxon>Neoroseomonas</taxon>
    </lineage>
</organism>
<accession>A0A840YBI3</accession>
<evidence type="ECO:0000256" key="3">
    <source>
        <dbReference type="ARBA" id="ARBA00022801"/>
    </source>
</evidence>
<dbReference type="PANTHER" id="PTHR43199:SF1">
    <property type="entry name" value="GLUTATHIONE HYDROLASE PROENZYME"/>
    <property type="match status" value="1"/>
</dbReference>
<dbReference type="Gene3D" id="1.10.246.130">
    <property type="match status" value="1"/>
</dbReference>
<dbReference type="InterPro" id="IPR051792">
    <property type="entry name" value="GGT_bact"/>
</dbReference>
<keyword evidence="4" id="KW-0865">Zymogen</keyword>
<evidence type="ECO:0000313" key="6">
    <source>
        <dbReference type="Proteomes" id="UP000562254"/>
    </source>
</evidence>
<sequence>MPRPMRRIPPARAMIVAPQPEAVEAGAAVLAAGGNAMDATLACAFTQGVVDPMMCGLGGLGVMTVHDPRSRAQIVFDGLSPCPAAAHEAMWAHLFERECTDGYGFVLKGAPNEVGRASVTVPSILRTFAEAHGAFGRLPWRDLFAGAIACAREGWMVRPHVHMMMTADERAYGRVNIADKLAHTPDAARLYLRADGTPKRPGERVVNEDLAATLETIARDGADAFYTGEIARRIAADMAAHGGLVTAADLAAVQARRVAPLRVPYRGRTLVLPPPPAGGIFVGEVLRILEHFDLPGMGHNSPAMIAVLAEALKRAGLDKDRHVGDPDFVDIPLDRLLSDAYAADCAACIKAGERASLARAGAEPKGTTTISCVDRDGMVVSVTHTLGMPSGVVPPGLGFMLNGAMNWYDPRPGRATSIAPGKRRFSSMSPLIVMEGEEPVATLGAPGGAWIGVALAQVLVNLLDFGMGIQEAVLAPRISATSETLDLSLRIPRAAEAALRADGYRVKRVPATYAFAGVHGIAMWDGLLEGAADPQRDGYAAGIA</sequence>
<comment type="similarity">
    <text evidence="1">Belongs to the gamma-glutamyltransferase family.</text>
</comment>
<evidence type="ECO:0000256" key="4">
    <source>
        <dbReference type="ARBA" id="ARBA00023145"/>
    </source>
</evidence>
<dbReference type="RefSeq" id="WP_249118054.1">
    <property type="nucleotide sequence ID" value="NZ_JAAEDJ010000142.1"/>
</dbReference>
<dbReference type="Proteomes" id="UP000562254">
    <property type="component" value="Unassembled WGS sequence"/>
</dbReference>
<evidence type="ECO:0000256" key="2">
    <source>
        <dbReference type="ARBA" id="ARBA00022679"/>
    </source>
</evidence>
<dbReference type="EMBL" id="JACIJE010000010">
    <property type="protein sequence ID" value="MBB5691244.1"/>
    <property type="molecule type" value="Genomic_DNA"/>
</dbReference>
<dbReference type="SUPFAM" id="SSF56235">
    <property type="entry name" value="N-terminal nucleophile aminohydrolases (Ntn hydrolases)"/>
    <property type="match status" value="1"/>
</dbReference>
<keyword evidence="6" id="KW-1185">Reference proteome</keyword>
<reference evidence="5 6" key="1">
    <citation type="submission" date="2020-08" db="EMBL/GenBank/DDBJ databases">
        <title>Genomic Encyclopedia of Type Strains, Phase IV (KMG-IV): sequencing the most valuable type-strain genomes for metagenomic binning, comparative biology and taxonomic classification.</title>
        <authorList>
            <person name="Goeker M."/>
        </authorList>
    </citation>
    <scope>NUCLEOTIDE SEQUENCE [LARGE SCALE GENOMIC DNA]</scope>
    <source>
        <strain evidence="5 6">DSM 25895</strain>
    </source>
</reference>
<dbReference type="EC" id="3.4.19.13" evidence="5"/>
<keyword evidence="3 5" id="KW-0378">Hydrolase</keyword>
<dbReference type="GO" id="GO:0103068">
    <property type="term" value="F:leukotriene C4 gamma-glutamyl transferase activity"/>
    <property type="evidence" value="ECO:0007669"/>
    <property type="project" value="UniProtKB-EC"/>
</dbReference>
<evidence type="ECO:0000256" key="1">
    <source>
        <dbReference type="ARBA" id="ARBA00009381"/>
    </source>
</evidence>
<dbReference type="Gene3D" id="3.60.20.40">
    <property type="match status" value="1"/>
</dbReference>
<dbReference type="Pfam" id="PF01019">
    <property type="entry name" value="G_glu_transpept"/>
    <property type="match status" value="1"/>
</dbReference>
<dbReference type="InterPro" id="IPR043137">
    <property type="entry name" value="GGT_ssub_C"/>
</dbReference>
<proteinExistence type="inferred from homology"/>
<dbReference type="EC" id="2.3.2.2" evidence="5"/>
<dbReference type="PRINTS" id="PR01210">
    <property type="entry name" value="GGTRANSPTASE"/>
</dbReference>
<protein>
    <submittedName>
        <fullName evidence="5">Gamma-glutamyltranspeptidase/glutathione hydrolase</fullName>
        <ecNumber evidence="5">2.3.2.2</ecNumber>
        <ecNumber evidence="5">3.4.19.13</ecNumber>
    </submittedName>
</protein>
<comment type="caution">
    <text evidence="5">The sequence shown here is derived from an EMBL/GenBank/DDBJ whole genome shotgun (WGS) entry which is preliminary data.</text>
</comment>
<dbReference type="InterPro" id="IPR029055">
    <property type="entry name" value="Ntn_hydrolases_N"/>
</dbReference>